<reference evidence="9 10" key="1">
    <citation type="submission" date="2020-02" db="EMBL/GenBank/DDBJ databases">
        <authorList>
            <person name="Kim M.K."/>
        </authorList>
    </citation>
    <scope>NUCLEOTIDE SEQUENCE [LARGE SCALE GENOMIC DNA]</scope>
    <source>
        <strain evidence="9 10">17J57-3</strain>
    </source>
</reference>
<keyword evidence="7" id="KW-1133">Transmembrane helix</keyword>
<dbReference type="Pfam" id="PF03918">
    <property type="entry name" value="CcmH"/>
    <property type="match status" value="1"/>
</dbReference>
<comment type="function">
    <text evidence="7">Possible subunit of a heme lyase.</text>
</comment>
<evidence type="ECO:0000256" key="5">
    <source>
        <dbReference type="ARBA" id="ARBA00022748"/>
    </source>
</evidence>
<feature type="signal peptide" evidence="7">
    <location>
        <begin position="1"/>
        <end position="25"/>
    </location>
</feature>
<dbReference type="RefSeq" id="WP_163962950.1">
    <property type="nucleotide sequence ID" value="NZ_JAAIVB010000037.1"/>
</dbReference>
<dbReference type="GO" id="GO:0017004">
    <property type="term" value="P:cytochrome complex assembly"/>
    <property type="evidence" value="ECO:0007669"/>
    <property type="project" value="UniProtKB-KW"/>
</dbReference>
<keyword evidence="2 7" id="KW-0349">Heme</keyword>
<dbReference type="InterPro" id="IPR038297">
    <property type="entry name" value="CcmH/CycL/NrfF/Ccl2_sf"/>
</dbReference>
<sequence>MPKFATMLCGICFALLAAASSGAGAAGPDLPSDDPVLEKRVAALSSELRCLVCQNQTLADSHADLAIDLKKQVREKLASGMSERQVVDYLVERYGDFVLYRPPLRAATMLLWAGPFLLLACGLFVLLRVVRRRAAAGEDSPERASAADMKRAAALLESDLRSDQLDGARS</sequence>
<organism evidence="9 10">
    <name type="scientific">Noviherbaspirillum galbum</name>
    <dbReference type="NCBI Taxonomy" id="2709383"/>
    <lineage>
        <taxon>Bacteria</taxon>
        <taxon>Pseudomonadati</taxon>
        <taxon>Pseudomonadota</taxon>
        <taxon>Betaproteobacteria</taxon>
        <taxon>Burkholderiales</taxon>
        <taxon>Oxalobacteraceae</taxon>
        <taxon>Noviherbaspirillum</taxon>
    </lineage>
</organism>
<gene>
    <name evidence="9" type="ORF">G3574_10870</name>
</gene>
<dbReference type="Gene3D" id="1.10.8.640">
    <property type="entry name" value="Cytochrome C biogenesis protein"/>
    <property type="match status" value="1"/>
</dbReference>
<keyword evidence="5" id="KW-0201">Cytochrome c-type biogenesis</keyword>
<dbReference type="FunFam" id="1.10.8.640:FF:000001">
    <property type="entry name" value="Cytochrome c-type biogenesis protein"/>
    <property type="match status" value="1"/>
</dbReference>
<dbReference type="GO" id="GO:0046872">
    <property type="term" value="F:metal ion binding"/>
    <property type="evidence" value="ECO:0007669"/>
    <property type="project" value="UniProtKB-KW"/>
</dbReference>
<accession>A0A6B3ST45</accession>
<dbReference type="InterPro" id="IPR051263">
    <property type="entry name" value="C-type_cytochrome_biogenesis"/>
</dbReference>
<dbReference type="PANTHER" id="PTHR47870:SF1">
    <property type="entry name" value="CYTOCHROME C-TYPE BIOGENESIS PROTEIN CCMH"/>
    <property type="match status" value="1"/>
</dbReference>
<dbReference type="GO" id="GO:0005886">
    <property type="term" value="C:plasma membrane"/>
    <property type="evidence" value="ECO:0007669"/>
    <property type="project" value="TreeGrafter"/>
</dbReference>
<keyword evidence="7" id="KW-0472">Membrane</keyword>
<evidence type="ECO:0000313" key="10">
    <source>
        <dbReference type="Proteomes" id="UP000482155"/>
    </source>
</evidence>
<proteinExistence type="inferred from homology"/>
<keyword evidence="4 7" id="KW-0732">Signal</keyword>
<comment type="similarity">
    <text evidence="1 7">Belongs to the CcmH/CycL/Ccl2/NrfF family.</text>
</comment>
<name>A0A6B3ST45_9BURK</name>
<keyword evidence="3 7" id="KW-0479">Metal-binding</keyword>
<dbReference type="CDD" id="cd16378">
    <property type="entry name" value="CcmH_N"/>
    <property type="match status" value="1"/>
</dbReference>
<evidence type="ECO:0000256" key="2">
    <source>
        <dbReference type="ARBA" id="ARBA00022617"/>
    </source>
</evidence>
<evidence type="ECO:0000259" key="8">
    <source>
        <dbReference type="Pfam" id="PF03918"/>
    </source>
</evidence>
<dbReference type="InterPro" id="IPR005616">
    <property type="entry name" value="CcmH/CycL/Ccl2/NrfF_N"/>
</dbReference>
<feature type="domain" description="CcmH/CycL/Ccl2/NrfF N-terminal" evidence="8">
    <location>
        <begin position="14"/>
        <end position="156"/>
    </location>
</feature>
<evidence type="ECO:0000256" key="4">
    <source>
        <dbReference type="ARBA" id="ARBA00022729"/>
    </source>
</evidence>
<evidence type="ECO:0000256" key="6">
    <source>
        <dbReference type="ARBA" id="ARBA00023004"/>
    </source>
</evidence>
<dbReference type="Proteomes" id="UP000482155">
    <property type="component" value="Unassembled WGS sequence"/>
</dbReference>
<dbReference type="EMBL" id="JAAIVB010000037">
    <property type="protein sequence ID" value="NEX61582.1"/>
    <property type="molecule type" value="Genomic_DNA"/>
</dbReference>
<dbReference type="PANTHER" id="PTHR47870">
    <property type="entry name" value="CYTOCHROME C-TYPE BIOGENESIS PROTEIN CCMH"/>
    <property type="match status" value="1"/>
</dbReference>
<evidence type="ECO:0000256" key="7">
    <source>
        <dbReference type="RuleBase" id="RU364112"/>
    </source>
</evidence>
<feature type="chain" id="PRO_5025710487" description="Cytochrome c-type biogenesis protein" evidence="7">
    <location>
        <begin position="26"/>
        <end position="170"/>
    </location>
</feature>
<comment type="caution">
    <text evidence="9">The sequence shown here is derived from an EMBL/GenBank/DDBJ whole genome shotgun (WGS) entry which is preliminary data.</text>
</comment>
<evidence type="ECO:0000256" key="3">
    <source>
        <dbReference type="ARBA" id="ARBA00022723"/>
    </source>
</evidence>
<feature type="transmembrane region" description="Helical" evidence="7">
    <location>
        <begin position="109"/>
        <end position="130"/>
    </location>
</feature>
<keyword evidence="10" id="KW-1185">Reference proteome</keyword>
<keyword evidence="6 7" id="KW-0408">Iron</keyword>
<keyword evidence="7" id="KW-0812">Transmembrane</keyword>
<dbReference type="AlphaFoldDB" id="A0A6B3ST45"/>
<protein>
    <recommendedName>
        <fullName evidence="7">Cytochrome c-type biogenesis protein</fullName>
    </recommendedName>
</protein>
<evidence type="ECO:0000313" key="9">
    <source>
        <dbReference type="EMBL" id="NEX61582.1"/>
    </source>
</evidence>
<evidence type="ECO:0000256" key="1">
    <source>
        <dbReference type="ARBA" id="ARBA00010342"/>
    </source>
</evidence>